<reference evidence="4" key="1">
    <citation type="submission" date="2019-07" db="EMBL/GenBank/DDBJ databases">
        <title>Annotation for the trematode Paragonimus miyazaki's.</title>
        <authorList>
            <person name="Choi Y.-J."/>
        </authorList>
    </citation>
    <scope>NUCLEOTIDE SEQUENCE</scope>
    <source>
        <strain evidence="4">Japan</strain>
    </source>
</reference>
<dbReference type="EMBL" id="JTDE01000535">
    <property type="protein sequence ID" value="KAF7260992.1"/>
    <property type="molecule type" value="Genomic_DNA"/>
</dbReference>
<keyword evidence="5" id="KW-1185">Reference proteome</keyword>
<dbReference type="Gene3D" id="2.40.128.620">
    <property type="match status" value="1"/>
</dbReference>
<comment type="caution">
    <text evidence="4">The sequence shown here is derived from an EMBL/GenBank/DDBJ whole genome shotgun (WGS) entry which is preliminary data.</text>
</comment>
<protein>
    <submittedName>
        <fullName evidence="4">Low density lipoprotein-receptor class A domain-containing protein</fullName>
    </submittedName>
</protein>
<dbReference type="InterPro" id="IPR002172">
    <property type="entry name" value="LDrepeatLR_classA_rpt"/>
</dbReference>
<dbReference type="Proteomes" id="UP000822476">
    <property type="component" value="Unassembled WGS sequence"/>
</dbReference>
<sequence>MHSIPFGAYLTLFVLLFVHLNPKQLVHVNAVSYEWKSDYELDKVVQVITDYFVSPSSNPPPLILWKAVNGHRGNDCPESKPWPCRTPNICLSFALICDGEPDCPDEYDEDQEMCTAKLRPAEEHLQGFINKYRKWLIPDILGEGKPEELATKLVESKTIVDYAKAAHLSKEQIRRLVDLLMGVKSGKQIMLHMMGMPLGAWSELYVLFYRIYLSGFLNNVEQLQTDNDEQEAQQQNSYWTKRNFNSYRDVRHMYGPYQRLMHY</sequence>
<evidence type="ECO:0000256" key="2">
    <source>
        <dbReference type="PROSITE-ProRule" id="PRU00124"/>
    </source>
</evidence>
<dbReference type="InterPro" id="IPR023415">
    <property type="entry name" value="LDLR_class-A_CS"/>
</dbReference>
<dbReference type="CDD" id="cd00112">
    <property type="entry name" value="LDLa"/>
    <property type="match status" value="1"/>
</dbReference>
<dbReference type="SUPFAM" id="SSF57424">
    <property type="entry name" value="LDL receptor-like module"/>
    <property type="match status" value="1"/>
</dbReference>
<dbReference type="PANTHER" id="PTHR20967">
    <property type="entry name" value="PROHORMONE-4"/>
    <property type="match status" value="1"/>
</dbReference>
<keyword evidence="4" id="KW-0449">Lipoprotein</keyword>
<evidence type="ECO:0000313" key="4">
    <source>
        <dbReference type="EMBL" id="KAF7260992.1"/>
    </source>
</evidence>
<comment type="caution">
    <text evidence="2">Lacks conserved residue(s) required for the propagation of feature annotation.</text>
</comment>
<dbReference type="OrthoDB" id="6239681at2759"/>
<evidence type="ECO:0000256" key="3">
    <source>
        <dbReference type="SAM" id="SignalP"/>
    </source>
</evidence>
<dbReference type="InterPro" id="IPR036055">
    <property type="entry name" value="LDL_receptor-like_sf"/>
</dbReference>
<dbReference type="AlphaFoldDB" id="A0A8S9Z257"/>
<accession>A0A8S9Z257</accession>
<organism evidence="4 5">
    <name type="scientific">Paragonimus skrjabini miyazakii</name>
    <dbReference type="NCBI Taxonomy" id="59628"/>
    <lineage>
        <taxon>Eukaryota</taxon>
        <taxon>Metazoa</taxon>
        <taxon>Spiralia</taxon>
        <taxon>Lophotrochozoa</taxon>
        <taxon>Platyhelminthes</taxon>
        <taxon>Trematoda</taxon>
        <taxon>Digenea</taxon>
        <taxon>Plagiorchiida</taxon>
        <taxon>Troglotremata</taxon>
        <taxon>Troglotrematidae</taxon>
        <taxon>Paragonimus</taxon>
    </lineage>
</organism>
<keyword evidence="3" id="KW-0732">Signal</keyword>
<name>A0A8S9Z257_9TREM</name>
<dbReference type="PROSITE" id="PS50068">
    <property type="entry name" value="LDLRA_2"/>
    <property type="match status" value="1"/>
</dbReference>
<dbReference type="PANTHER" id="PTHR20967:SF0">
    <property type="entry name" value="PROHORMONE-4"/>
    <property type="match status" value="1"/>
</dbReference>
<evidence type="ECO:0000313" key="5">
    <source>
        <dbReference type="Proteomes" id="UP000822476"/>
    </source>
</evidence>
<dbReference type="PROSITE" id="PS01209">
    <property type="entry name" value="LDLRA_1"/>
    <property type="match status" value="1"/>
</dbReference>
<evidence type="ECO:0000256" key="1">
    <source>
        <dbReference type="ARBA" id="ARBA00023157"/>
    </source>
</evidence>
<keyword evidence="1" id="KW-1015">Disulfide bond</keyword>
<dbReference type="InterPro" id="IPR053103">
    <property type="entry name" value="IDLSRF-like_peptide"/>
</dbReference>
<proteinExistence type="predicted"/>
<gene>
    <name evidence="4" type="ORF">EG68_01754</name>
</gene>
<feature type="signal peptide" evidence="3">
    <location>
        <begin position="1"/>
        <end position="25"/>
    </location>
</feature>
<dbReference type="SMART" id="SM00192">
    <property type="entry name" value="LDLa"/>
    <property type="match status" value="1"/>
</dbReference>
<feature type="chain" id="PRO_5035886897" evidence="3">
    <location>
        <begin position="26"/>
        <end position="263"/>
    </location>
</feature>